<dbReference type="Proteomes" id="UP000177583">
    <property type="component" value="Unassembled WGS sequence"/>
</dbReference>
<feature type="binding site" evidence="6">
    <location>
        <position position="65"/>
    </location>
    <ligand>
        <name>(6R)-10-formyltetrahydrofolate</name>
        <dbReference type="ChEBI" id="CHEBI:195366"/>
    </ligand>
</feature>
<feature type="domain" description="Formyl transferase N-terminal" evidence="7">
    <location>
        <begin position="5"/>
        <end position="182"/>
    </location>
</feature>
<dbReference type="NCBIfam" id="TIGR00639">
    <property type="entry name" value="PurN"/>
    <property type="match status" value="1"/>
</dbReference>
<reference evidence="8 9" key="1">
    <citation type="journal article" date="2016" name="Nat. Commun.">
        <title>Thousands of microbial genomes shed light on interconnected biogeochemical processes in an aquifer system.</title>
        <authorList>
            <person name="Anantharaman K."/>
            <person name="Brown C.T."/>
            <person name="Hug L.A."/>
            <person name="Sharon I."/>
            <person name="Castelle C.J."/>
            <person name="Probst A.J."/>
            <person name="Thomas B.C."/>
            <person name="Singh A."/>
            <person name="Wilkins M.J."/>
            <person name="Karaoz U."/>
            <person name="Brodie E.L."/>
            <person name="Williams K.H."/>
            <person name="Hubbard S.S."/>
            <person name="Banfield J.F."/>
        </authorList>
    </citation>
    <scope>NUCLEOTIDE SEQUENCE [LARGE SCALE GENOMIC DNA]</scope>
</reference>
<keyword evidence="3 6" id="KW-0658">Purine biosynthesis</keyword>
<proteinExistence type="inferred from homology"/>
<dbReference type="GO" id="GO:0005829">
    <property type="term" value="C:cytosol"/>
    <property type="evidence" value="ECO:0007669"/>
    <property type="project" value="TreeGrafter"/>
</dbReference>
<dbReference type="Gene3D" id="3.40.50.170">
    <property type="entry name" value="Formyl transferase, N-terminal domain"/>
    <property type="match status" value="1"/>
</dbReference>
<gene>
    <name evidence="6" type="primary">purN</name>
    <name evidence="8" type="ORF">A2557_09815</name>
</gene>
<dbReference type="EC" id="2.1.2.2" evidence="6"/>
<feature type="site" description="Raises pKa of active site His" evidence="6">
    <location>
        <position position="145"/>
    </location>
</feature>
<dbReference type="HAMAP" id="MF_01930">
    <property type="entry name" value="PurN"/>
    <property type="match status" value="1"/>
</dbReference>
<organism evidence="8 9">
    <name type="scientific">Candidatus Lambdaproteobacteria bacterium RIFOXYD2_FULL_56_26</name>
    <dbReference type="NCBI Taxonomy" id="1817773"/>
    <lineage>
        <taxon>Bacteria</taxon>
        <taxon>Pseudomonadati</taxon>
        <taxon>Pseudomonadota</taxon>
        <taxon>Candidatus Lambdaproteobacteria</taxon>
    </lineage>
</organism>
<dbReference type="SUPFAM" id="SSF53328">
    <property type="entry name" value="Formyltransferase"/>
    <property type="match status" value="1"/>
</dbReference>
<evidence type="ECO:0000256" key="6">
    <source>
        <dbReference type="HAMAP-Rule" id="MF_01930"/>
    </source>
</evidence>
<evidence type="ECO:0000313" key="8">
    <source>
        <dbReference type="EMBL" id="OGG99050.1"/>
    </source>
</evidence>
<dbReference type="GO" id="GO:0004644">
    <property type="term" value="F:phosphoribosylglycinamide formyltransferase activity"/>
    <property type="evidence" value="ECO:0007669"/>
    <property type="project" value="UniProtKB-UniRule"/>
</dbReference>
<feature type="active site" description="Proton donor" evidence="6">
    <location>
        <position position="109"/>
    </location>
</feature>
<dbReference type="InterPro" id="IPR036477">
    <property type="entry name" value="Formyl_transf_N_sf"/>
</dbReference>
<evidence type="ECO:0000313" key="9">
    <source>
        <dbReference type="Proteomes" id="UP000177583"/>
    </source>
</evidence>
<dbReference type="GO" id="GO:0006189">
    <property type="term" value="P:'de novo' IMP biosynthetic process"/>
    <property type="evidence" value="ECO:0007669"/>
    <property type="project" value="UniProtKB-UniRule"/>
</dbReference>
<comment type="caution">
    <text evidence="8">The sequence shown here is derived from an EMBL/GenBank/DDBJ whole genome shotgun (WGS) entry which is preliminary data.</text>
</comment>
<comment type="pathway">
    <text evidence="1 6">Purine metabolism; IMP biosynthesis via de novo pathway; N(2)-formyl-N(1)-(5-phospho-D-ribosyl)glycinamide from N(1)-(5-phospho-D-ribosyl)glycinamide (10-formyl THF route): step 1/1.</text>
</comment>
<protein>
    <recommendedName>
        <fullName evidence="6">Phosphoribosylglycinamide formyltransferase</fullName>
        <ecNumber evidence="6">2.1.2.2</ecNumber>
    </recommendedName>
    <alternativeName>
        <fullName evidence="6">5'-phosphoribosylglycinamide transformylase</fullName>
    </alternativeName>
    <alternativeName>
        <fullName evidence="6">GAR transformylase</fullName>
        <shortName evidence="6">GART</shortName>
    </alternativeName>
</protein>
<evidence type="ECO:0000256" key="1">
    <source>
        <dbReference type="ARBA" id="ARBA00005054"/>
    </source>
</evidence>
<dbReference type="UniPathway" id="UPA00074">
    <property type="reaction ID" value="UER00126"/>
</dbReference>
<dbReference type="PANTHER" id="PTHR43369">
    <property type="entry name" value="PHOSPHORIBOSYLGLYCINAMIDE FORMYLTRANSFERASE"/>
    <property type="match status" value="1"/>
</dbReference>
<evidence type="ECO:0000259" key="7">
    <source>
        <dbReference type="Pfam" id="PF00551"/>
    </source>
</evidence>
<dbReference type="PROSITE" id="PS00373">
    <property type="entry name" value="GART"/>
    <property type="match status" value="1"/>
</dbReference>
<comment type="catalytic activity">
    <reaction evidence="5 6">
        <text>N(1)-(5-phospho-beta-D-ribosyl)glycinamide + (6R)-10-formyltetrahydrofolate = N(2)-formyl-N(1)-(5-phospho-beta-D-ribosyl)glycinamide + (6S)-5,6,7,8-tetrahydrofolate + H(+)</text>
        <dbReference type="Rhea" id="RHEA:15053"/>
        <dbReference type="ChEBI" id="CHEBI:15378"/>
        <dbReference type="ChEBI" id="CHEBI:57453"/>
        <dbReference type="ChEBI" id="CHEBI:143788"/>
        <dbReference type="ChEBI" id="CHEBI:147286"/>
        <dbReference type="ChEBI" id="CHEBI:195366"/>
        <dbReference type="EC" id="2.1.2.2"/>
    </reaction>
</comment>
<dbReference type="InterPro" id="IPR001555">
    <property type="entry name" value="GART_AS"/>
</dbReference>
<dbReference type="AlphaFoldDB" id="A0A1F6GLV2"/>
<comment type="function">
    <text evidence="6">Catalyzes the transfer of a formyl group from 10-formyltetrahydrofolate to 5-phospho-ribosyl-glycinamide (GAR), producing 5-phospho-ribosyl-N-formylglycinamide (FGAR) and tetrahydrofolate.</text>
</comment>
<evidence type="ECO:0000256" key="4">
    <source>
        <dbReference type="ARBA" id="ARBA00038440"/>
    </source>
</evidence>
<accession>A0A1F6GLV2</accession>
<keyword evidence="2 6" id="KW-0808">Transferase</keyword>
<comment type="similarity">
    <text evidence="4 6">Belongs to the GART family.</text>
</comment>
<name>A0A1F6GLV2_9PROT</name>
<dbReference type="EMBL" id="MFNF01000061">
    <property type="protein sequence ID" value="OGG99050.1"/>
    <property type="molecule type" value="Genomic_DNA"/>
</dbReference>
<dbReference type="Pfam" id="PF00551">
    <property type="entry name" value="Formyl_trans_N"/>
    <property type="match status" value="1"/>
</dbReference>
<evidence type="ECO:0000256" key="2">
    <source>
        <dbReference type="ARBA" id="ARBA00022679"/>
    </source>
</evidence>
<evidence type="ECO:0000256" key="5">
    <source>
        <dbReference type="ARBA" id="ARBA00047664"/>
    </source>
</evidence>
<sequence length="202" mass="21884">MTPTAVFISGTGTNLQALIDHWRSGNAAYDLKLVVSNIAGVAGLQKAQAAGLKTQVLSHKDFADKESFDRVLDQTLREQGIELVALAGFMRLLSPWFVRTWAGKLVNIHPSLLPAFTGLQTHQKAIDYGVRYSGCSVIFVDEGVDSGAIIEQAVVPVLPDDTAQTLAARILVEEHRIFPLALDEVARGRVALLAGRVVRKTI</sequence>
<feature type="binding site" evidence="6">
    <location>
        <begin position="90"/>
        <end position="93"/>
    </location>
    <ligand>
        <name>(6R)-10-formyltetrahydrofolate</name>
        <dbReference type="ChEBI" id="CHEBI:195366"/>
    </ligand>
</feature>
<dbReference type="InterPro" id="IPR002376">
    <property type="entry name" value="Formyl_transf_N"/>
</dbReference>
<dbReference type="CDD" id="cd08645">
    <property type="entry name" value="FMT_core_GART"/>
    <property type="match status" value="1"/>
</dbReference>
<dbReference type="PANTHER" id="PTHR43369:SF2">
    <property type="entry name" value="PHOSPHORIBOSYLGLYCINAMIDE FORMYLTRANSFERASE"/>
    <property type="match status" value="1"/>
</dbReference>
<feature type="binding site" evidence="6">
    <location>
        <begin position="12"/>
        <end position="14"/>
    </location>
    <ligand>
        <name>N(1)-(5-phospho-beta-D-ribosyl)glycinamide</name>
        <dbReference type="ChEBI" id="CHEBI:143788"/>
    </ligand>
</feature>
<evidence type="ECO:0000256" key="3">
    <source>
        <dbReference type="ARBA" id="ARBA00022755"/>
    </source>
</evidence>
<feature type="binding site" evidence="6">
    <location>
        <position position="107"/>
    </location>
    <ligand>
        <name>(6R)-10-formyltetrahydrofolate</name>
        <dbReference type="ChEBI" id="CHEBI:195366"/>
    </ligand>
</feature>
<dbReference type="InterPro" id="IPR004607">
    <property type="entry name" value="GART"/>
</dbReference>